<organism evidence="4 5">
    <name type="scientific">Cnuella takakiae</name>
    <dbReference type="NCBI Taxonomy" id="1302690"/>
    <lineage>
        <taxon>Bacteria</taxon>
        <taxon>Pseudomonadati</taxon>
        <taxon>Bacteroidota</taxon>
        <taxon>Chitinophagia</taxon>
        <taxon>Chitinophagales</taxon>
        <taxon>Chitinophagaceae</taxon>
        <taxon>Cnuella</taxon>
    </lineage>
</organism>
<dbReference type="AlphaFoldDB" id="A0A1M4X530"/>
<dbReference type="Proteomes" id="UP000184368">
    <property type="component" value="Unassembled WGS sequence"/>
</dbReference>
<sequence length="310" mass="34235">MIRSMYTKLYGWLGTLVISAAITACGNNTESALPTDTREEGTIHISADESFKPVIDAQVAVYESSYPKTKIIVHYKPEAECLKDFGVDSIRMVIATRGFTPAEEKFMTDSFKVAPKYSTVAFDAIAVLVNPTAPDSLFTVQELRDIIKGTSPKKLIPVFDGVRATSTVRYIMDSVLRGDSLGPSVVAAQTSEGVVDYVSRTPNAIGFVGVSWVGNRQDSTQLSFLQKVKIAHLESRDLEGKFVQPVQANIYVGRYPLIRRLVYNLKERHRGLGNGFASFMEGQRGQLIFRRAFLVPGTLKLNVRPTSISE</sequence>
<dbReference type="STRING" id="1302690.BUE76_06190"/>
<dbReference type="PANTHER" id="PTHR30570:SF1">
    <property type="entry name" value="PHOSPHATE-BINDING PROTEIN PSTS"/>
    <property type="match status" value="1"/>
</dbReference>
<evidence type="ECO:0000256" key="1">
    <source>
        <dbReference type="ARBA" id="ARBA00022729"/>
    </source>
</evidence>
<protein>
    <submittedName>
        <fullName evidence="4">Phosphate ABC transporter substrate-binding protein, PhoT family</fullName>
    </submittedName>
</protein>
<accession>A0A1M4X530</accession>
<name>A0A1M4X530_9BACT</name>
<feature type="domain" description="PBP" evidence="3">
    <location>
        <begin position="36"/>
        <end position="280"/>
    </location>
</feature>
<evidence type="ECO:0000259" key="3">
    <source>
        <dbReference type="Pfam" id="PF12849"/>
    </source>
</evidence>
<evidence type="ECO:0000313" key="4">
    <source>
        <dbReference type="EMBL" id="SHE88322.1"/>
    </source>
</evidence>
<reference evidence="4 5" key="1">
    <citation type="submission" date="2016-11" db="EMBL/GenBank/DDBJ databases">
        <authorList>
            <person name="Jaros S."/>
            <person name="Januszkiewicz K."/>
            <person name="Wedrychowicz H."/>
        </authorList>
    </citation>
    <scope>NUCLEOTIDE SEQUENCE [LARGE SCALE GENOMIC DNA]</scope>
    <source>
        <strain evidence="4 5">DSM 26897</strain>
    </source>
</reference>
<evidence type="ECO:0000313" key="5">
    <source>
        <dbReference type="Proteomes" id="UP000184368"/>
    </source>
</evidence>
<dbReference type="EMBL" id="FQUO01000003">
    <property type="protein sequence ID" value="SHE88322.1"/>
    <property type="molecule type" value="Genomic_DNA"/>
</dbReference>
<dbReference type="InterPro" id="IPR024370">
    <property type="entry name" value="PBP_domain"/>
</dbReference>
<dbReference type="PROSITE" id="PS51257">
    <property type="entry name" value="PROKAR_LIPOPROTEIN"/>
    <property type="match status" value="1"/>
</dbReference>
<feature type="signal peptide" evidence="2">
    <location>
        <begin position="1"/>
        <end position="26"/>
    </location>
</feature>
<keyword evidence="1 2" id="KW-0732">Signal</keyword>
<evidence type="ECO:0000256" key="2">
    <source>
        <dbReference type="SAM" id="SignalP"/>
    </source>
</evidence>
<dbReference type="InterPro" id="IPR050811">
    <property type="entry name" value="Phosphate_ABC_transporter"/>
</dbReference>
<proteinExistence type="predicted"/>
<dbReference type="PANTHER" id="PTHR30570">
    <property type="entry name" value="PERIPLASMIC PHOSPHATE BINDING COMPONENT OF PHOSPHATE ABC TRANSPORTER"/>
    <property type="match status" value="1"/>
</dbReference>
<feature type="chain" id="PRO_5012928656" evidence="2">
    <location>
        <begin position="27"/>
        <end position="310"/>
    </location>
</feature>
<dbReference type="Gene3D" id="3.40.190.10">
    <property type="entry name" value="Periplasmic binding protein-like II"/>
    <property type="match status" value="2"/>
</dbReference>
<keyword evidence="5" id="KW-1185">Reference proteome</keyword>
<dbReference type="SUPFAM" id="SSF53850">
    <property type="entry name" value="Periplasmic binding protein-like II"/>
    <property type="match status" value="1"/>
</dbReference>
<gene>
    <name evidence="4" type="ORF">SAMN05444008_103243</name>
</gene>
<dbReference type="Pfam" id="PF12849">
    <property type="entry name" value="PBP_like_2"/>
    <property type="match status" value="1"/>
</dbReference>